<name>A0AAW0F2I5_9TRYP</name>
<dbReference type="InterPro" id="IPR011333">
    <property type="entry name" value="SKP1/BTB/POZ_sf"/>
</dbReference>
<organism evidence="1 2">
    <name type="scientific">Novymonas esmeraldas</name>
    <dbReference type="NCBI Taxonomy" id="1808958"/>
    <lineage>
        <taxon>Eukaryota</taxon>
        <taxon>Discoba</taxon>
        <taxon>Euglenozoa</taxon>
        <taxon>Kinetoplastea</taxon>
        <taxon>Metakinetoplastina</taxon>
        <taxon>Trypanosomatida</taxon>
        <taxon>Trypanosomatidae</taxon>
        <taxon>Novymonas</taxon>
    </lineage>
</organism>
<dbReference type="AlphaFoldDB" id="A0AAW0F2I5"/>
<evidence type="ECO:0000313" key="2">
    <source>
        <dbReference type="Proteomes" id="UP001430356"/>
    </source>
</evidence>
<evidence type="ECO:0000313" key="1">
    <source>
        <dbReference type="EMBL" id="KAK7199616.1"/>
    </source>
</evidence>
<dbReference type="EMBL" id="JAECZO010000001">
    <property type="protein sequence ID" value="KAK7199616.1"/>
    <property type="molecule type" value="Genomic_DNA"/>
</dbReference>
<reference evidence="1 2" key="1">
    <citation type="journal article" date="2021" name="MBio">
        <title>A New Model Trypanosomatid, Novymonas esmeraldas: Genomic Perception of Its 'Candidatus Pandoraea novymonadis' Endosymbiont.</title>
        <authorList>
            <person name="Zakharova A."/>
            <person name="Saura A."/>
            <person name="Butenko A."/>
            <person name="Podesvova L."/>
            <person name="Warmusova S."/>
            <person name="Kostygov A.Y."/>
            <person name="Nenarokova A."/>
            <person name="Lukes J."/>
            <person name="Opperdoes F.R."/>
            <person name="Yurchenko V."/>
        </authorList>
    </citation>
    <scope>NUCLEOTIDE SEQUENCE [LARGE SCALE GENOMIC DNA]</scope>
    <source>
        <strain evidence="1 2">E262AT.01</strain>
    </source>
</reference>
<keyword evidence="2" id="KW-1185">Reference proteome</keyword>
<comment type="caution">
    <text evidence="1">The sequence shown here is derived from an EMBL/GenBank/DDBJ whole genome shotgun (WGS) entry which is preliminary data.</text>
</comment>
<sequence>MPTAAPRDLTGKTPLFVYLDGGERERLPAGEYIRVVAQCSTGDRKVIRHDFALHNRGARLCRLLDSLLDSVDVDLKRKVDPVQGPIPPVVLPHATREGCECVFRYLELIQTRVPTLLSKPLRAPLEELVYSWEMNYLLEDCFPAGVADEAKSSAALCRTLVKCGPSAMDRVLEVAMLADFLLIEPLRDLTCALLASLALTAGTEKELLQLCGLDRALTEEELEPLYKQLPFLRPEDGLA</sequence>
<dbReference type="Proteomes" id="UP001430356">
    <property type="component" value="Unassembled WGS sequence"/>
</dbReference>
<dbReference type="Gene3D" id="3.30.710.10">
    <property type="entry name" value="Potassium Channel Kv1.1, Chain A"/>
    <property type="match status" value="1"/>
</dbReference>
<gene>
    <name evidence="1" type="ORF">NESM_000006700</name>
</gene>
<accession>A0AAW0F2I5</accession>
<protein>
    <submittedName>
        <fullName evidence="1">Uncharacterized protein</fullName>
    </submittedName>
</protein>
<proteinExistence type="predicted"/>